<dbReference type="KEGG" id="stim:H1B31_03045"/>
<dbReference type="Gene3D" id="3.40.50.300">
    <property type="entry name" value="P-loop containing nucleotide triphosphate hydrolases"/>
    <property type="match status" value="1"/>
</dbReference>
<keyword evidence="7" id="KW-1185">Reference proteome</keyword>
<evidence type="ECO:0000256" key="4">
    <source>
        <dbReference type="ARBA" id="ARBA00071824"/>
    </source>
</evidence>
<evidence type="ECO:0000256" key="2">
    <source>
        <dbReference type="ARBA" id="ARBA00049360"/>
    </source>
</evidence>
<dbReference type="FunFam" id="3.40.50.300:FF:000285">
    <property type="entry name" value="Sporulation initiation inhibitor Soj"/>
    <property type="match status" value="1"/>
</dbReference>
<sequence>MAKIIAIASQKGGVGKTTTAVNLAAAVARAKRRVLLVDIDPQGNATSGFGIDKNMLMSTTYRVLIEGRSLRESIVASEYRVDVLPANVELAGAEVELAGMERRETRLRDALTVVEHDYDYIFIDCPPSLGFLTLNALAAAHAVLIPIQCEFYALEGVAQLMNTISLVQESVNPALTVQGVVMTMYDSRTRIATQVVDEVKNVFGAALYETLIPRNVRLSEAPSFGQPITSYDITSRGAETYIALAREVMKREES</sequence>
<dbReference type="RefSeq" id="WP_009440661.1">
    <property type="nucleotide sequence ID" value="NZ_CP060204.1"/>
</dbReference>
<dbReference type="InterPro" id="IPR050678">
    <property type="entry name" value="DNA_Partitioning_ATPase"/>
</dbReference>
<evidence type="ECO:0000256" key="1">
    <source>
        <dbReference type="ARBA" id="ARBA00006976"/>
    </source>
</evidence>
<comment type="similarity">
    <text evidence="1">Belongs to the ParA family.</text>
</comment>
<protein>
    <recommendedName>
        <fullName evidence="4">Sporulation initiation inhibitor protein Soj</fullName>
    </recommendedName>
</protein>
<organism evidence="6 7">
    <name type="scientific">Selenomonas timonae</name>
    <dbReference type="NCBI Taxonomy" id="2754044"/>
    <lineage>
        <taxon>Bacteria</taxon>
        <taxon>Bacillati</taxon>
        <taxon>Bacillota</taxon>
        <taxon>Negativicutes</taxon>
        <taxon>Selenomonadales</taxon>
        <taxon>Selenomonadaceae</taxon>
        <taxon>Selenomonas</taxon>
    </lineage>
</organism>
<dbReference type="PANTHER" id="PTHR13696:SF52">
    <property type="entry name" value="PARA FAMILY PROTEIN CT_582"/>
    <property type="match status" value="1"/>
</dbReference>
<comment type="subunit">
    <text evidence="3">Dimerizes in the presence of ATP but not ADP; ATP-binding is required for double-stranded (ds)DNA-binding. Interacts with DnaA.</text>
</comment>
<dbReference type="PANTHER" id="PTHR13696">
    <property type="entry name" value="P-LOOP CONTAINING NUCLEOSIDE TRIPHOSPHATE HYDROLASE"/>
    <property type="match status" value="1"/>
</dbReference>
<dbReference type="PIRSF" id="PIRSF009320">
    <property type="entry name" value="Nuc_binding_HP_1000"/>
    <property type="match status" value="1"/>
</dbReference>
<gene>
    <name evidence="6" type="ORF">H1B31_03045</name>
</gene>
<dbReference type="Pfam" id="PF13614">
    <property type="entry name" value="AAA_31"/>
    <property type="match status" value="1"/>
</dbReference>
<reference evidence="6 7" key="1">
    <citation type="submission" date="2020-07" db="EMBL/GenBank/DDBJ databases">
        <title>Complete genome and description of Selenomonas timonensis sp. nov., a new bacterium isolated from a gingivitis subject.</title>
        <authorList>
            <person name="Antezack A."/>
        </authorList>
    </citation>
    <scope>NUCLEOTIDE SEQUENCE [LARGE SCALE GENOMIC DNA]</scope>
    <source>
        <strain evidence="6 7">Marseille-Q3039</strain>
    </source>
</reference>
<dbReference type="InterPro" id="IPR027417">
    <property type="entry name" value="P-loop_NTPase"/>
</dbReference>
<proteinExistence type="inferred from homology"/>
<dbReference type="SUPFAM" id="SSF52540">
    <property type="entry name" value="P-loop containing nucleoside triphosphate hydrolases"/>
    <property type="match status" value="1"/>
</dbReference>
<name>A0A7G7VLF1_9FIRM</name>
<comment type="catalytic activity">
    <reaction evidence="2">
        <text>ATP + H2O = ADP + phosphate + H(+)</text>
        <dbReference type="Rhea" id="RHEA:13065"/>
        <dbReference type="ChEBI" id="CHEBI:15377"/>
        <dbReference type="ChEBI" id="CHEBI:15378"/>
        <dbReference type="ChEBI" id="CHEBI:30616"/>
        <dbReference type="ChEBI" id="CHEBI:43474"/>
        <dbReference type="ChEBI" id="CHEBI:456216"/>
    </reaction>
</comment>
<dbReference type="AlphaFoldDB" id="A0A7G7VLF1"/>
<dbReference type="EMBL" id="CP060204">
    <property type="protein sequence ID" value="QNH54944.1"/>
    <property type="molecule type" value="Genomic_DNA"/>
</dbReference>
<evidence type="ECO:0000259" key="5">
    <source>
        <dbReference type="Pfam" id="PF13614"/>
    </source>
</evidence>
<evidence type="ECO:0000256" key="3">
    <source>
        <dbReference type="ARBA" id="ARBA00062323"/>
    </source>
</evidence>
<dbReference type="InterPro" id="IPR025669">
    <property type="entry name" value="AAA_dom"/>
</dbReference>
<evidence type="ECO:0000313" key="6">
    <source>
        <dbReference type="EMBL" id="QNH54944.1"/>
    </source>
</evidence>
<evidence type="ECO:0000313" key="7">
    <source>
        <dbReference type="Proteomes" id="UP000515480"/>
    </source>
</evidence>
<accession>A0A7G7VLF1</accession>
<feature type="domain" description="AAA" evidence="5">
    <location>
        <begin position="2"/>
        <end position="176"/>
    </location>
</feature>
<dbReference type="CDD" id="cd02042">
    <property type="entry name" value="ParAB_family"/>
    <property type="match status" value="1"/>
</dbReference>
<dbReference type="Proteomes" id="UP000515480">
    <property type="component" value="Chromosome"/>
</dbReference>